<reference evidence="2 3" key="1">
    <citation type="submission" date="2024-09" db="EMBL/GenBank/DDBJ databases">
        <title>Novel species of the genus Pelomonas and Roseateles isolated from streams.</title>
        <authorList>
            <person name="Lu H."/>
        </authorList>
    </citation>
    <scope>NUCLEOTIDE SEQUENCE [LARGE SCALE GENOMIC DNA]</scope>
    <source>
        <strain evidence="2 3">DC23W</strain>
    </source>
</reference>
<proteinExistence type="predicted"/>
<evidence type="ECO:0000313" key="3">
    <source>
        <dbReference type="Proteomes" id="UP001606300"/>
    </source>
</evidence>
<accession>A0ABW7EQ59</accession>
<comment type="caution">
    <text evidence="2">The sequence shown here is derived from an EMBL/GenBank/DDBJ whole genome shotgun (WGS) entry which is preliminary data.</text>
</comment>
<evidence type="ECO:0008006" key="4">
    <source>
        <dbReference type="Google" id="ProtNLM"/>
    </source>
</evidence>
<name>A0ABW7EQ59_9BURK</name>
<dbReference type="InterPro" id="IPR011050">
    <property type="entry name" value="Pectin_lyase_fold/virulence"/>
</dbReference>
<keyword evidence="3" id="KW-1185">Reference proteome</keyword>
<dbReference type="SUPFAM" id="SSF51126">
    <property type="entry name" value="Pectin lyase-like"/>
    <property type="match status" value="1"/>
</dbReference>
<evidence type="ECO:0000313" key="2">
    <source>
        <dbReference type="EMBL" id="MFG6414410.1"/>
    </source>
</evidence>
<protein>
    <recommendedName>
        <fullName evidence="4">Right handed beta helix region</fullName>
    </recommendedName>
</protein>
<gene>
    <name evidence="2" type="ORF">ACG02S_10935</name>
</gene>
<dbReference type="EMBL" id="JBIGHY010000003">
    <property type="protein sequence ID" value="MFG6414410.1"/>
    <property type="molecule type" value="Genomic_DNA"/>
</dbReference>
<dbReference type="InterPro" id="IPR012334">
    <property type="entry name" value="Pectin_lyas_fold"/>
</dbReference>
<organism evidence="2 3">
    <name type="scientific">Pelomonas dachongensis</name>
    <dbReference type="NCBI Taxonomy" id="3299029"/>
    <lineage>
        <taxon>Bacteria</taxon>
        <taxon>Pseudomonadati</taxon>
        <taxon>Pseudomonadota</taxon>
        <taxon>Betaproteobacteria</taxon>
        <taxon>Burkholderiales</taxon>
        <taxon>Sphaerotilaceae</taxon>
        <taxon>Roseateles</taxon>
    </lineage>
</organism>
<sequence>MTVPACPPSLAPQSAPPPARLRVLAALALAATLAACGGGSGLNASSQPPTVTPPVAAPPPAPAVALHLRVQGLALGATLRLGHGAATLDANFNNQPYAFSPQQPAGAALDLRVLAQPEGQVCAVSDAAPTTVPDDGAPVFVRCRHASAARVVMPATAPRGELVLSFAVRESAYPGLPYESRPGVVGGLYPYAYRLTGLTLDGAAQPLDGVTLDARQGTLRFTPAREGRYVASVEVRDSSATPRVLATTFTITSSAARFLFVAPGGDDATGTGSRSAPFKTLAQALARSTAEQALLLRQGRHAAAGLVLTDARARQLLAYPDEIVTLDMADSGNLTVRAGTAPMARIEGVDIVNVKQYGIVSDPARAGLVVRNVRFVNGVEGPNKSENPGFIHGWGDNAAASRHKLLIQDNDFGRYVGAGYAFVLFDAGQSLVEDNQVRLGPGVNGGFHDKDNSQFNTYRRNYVEFDPADTGRIGVQVSAQANAEQVHIHHNLLVNGDVVLGGQCFQASCTMREHNLHHNTLAGGRIRQAPGVFNSGSSGTRVFHNIIVSRALPPYAGLSCQSGVPAGFATQMTSGANLIESTHRLAHKDAECSGNDMDWSVWRNTHGRDTPASGSVLSATPVLGGSGITTGLSPSDARRTTHGHQFP</sequence>
<dbReference type="Gene3D" id="2.160.20.10">
    <property type="entry name" value="Single-stranded right-handed beta-helix, Pectin lyase-like"/>
    <property type="match status" value="1"/>
</dbReference>
<dbReference type="Proteomes" id="UP001606300">
    <property type="component" value="Unassembled WGS sequence"/>
</dbReference>
<feature type="region of interest" description="Disordered" evidence="1">
    <location>
        <begin position="625"/>
        <end position="647"/>
    </location>
</feature>
<dbReference type="RefSeq" id="WP_394470485.1">
    <property type="nucleotide sequence ID" value="NZ_JBIGHY010000003.1"/>
</dbReference>
<evidence type="ECO:0000256" key="1">
    <source>
        <dbReference type="SAM" id="MobiDB-lite"/>
    </source>
</evidence>